<dbReference type="PANTHER" id="PTHR23268">
    <property type="entry name" value="T-CELL RECEPTOR BETA CHAIN"/>
    <property type="match status" value="1"/>
</dbReference>
<proteinExistence type="predicted"/>
<dbReference type="InterPro" id="IPR036179">
    <property type="entry name" value="Ig-like_dom_sf"/>
</dbReference>
<feature type="transmembrane region" description="Helical" evidence="6">
    <location>
        <begin position="158"/>
        <end position="185"/>
    </location>
</feature>
<keyword evidence="5 6" id="KW-0472">Membrane</keyword>
<dbReference type="Gene3D" id="2.60.40.10">
    <property type="entry name" value="Immunoglobulins"/>
    <property type="match status" value="1"/>
</dbReference>
<reference evidence="9" key="2">
    <citation type="submission" date="2025-08" db="UniProtKB">
        <authorList>
            <consortium name="Ensembl"/>
        </authorList>
    </citation>
    <scope>IDENTIFICATION</scope>
</reference>
<keyword evidence="10" id="KW-1185">Reference proteome</keyword>
<dbReference type="SMART" id="SM00406">
    <property type="entry name" value="IGv"/>
    <property type="match status" value="1"/>
</dbReference>
<keyword evidence="6" id="KW-1133">Transmembrane helix</keyword>
<dbReference type="InterPro" id="IPR013106">
    <property type="entry name" value="Ig_V-set"/>
</dbReference>
<keyword evidence="3 7" id="KW-0732">Signal</keyword>
<organism evidence="9 10">
    <name type="scientific">Callithrix jacchus</name>
    <name type="common">White-tufted-ear marmoset</name>
    <name type="synonym">Simia Jacchus</name>
    <dbReference type="NCBI Taxonomy" id="9483"/>
    <lineage>
        <taxon>Eukaryota</taxon>
        <taxon>Metazoa</taxon>
        <taxon>Chordata</taxon>
        <taxon>Craniata</taxon>
        <taxon>Vertebrata</taxon>
        <taxon>Euteleostomi</taxon>
        <taxon>Mammalia</taxon>
        <taxon>Eutheria</taxon>
        <taxon>Euarchontoglires</taxon>
        <taxon>Primates</taxon>
        <taxon>Haplorrhini</taxon>
        <taxon>Platyrrhini</taxon>
        <taxon>Cebidae</taxon>
        <taxon>Callitrichinae</taxon>
        <taxon>Callithrix</taxon>
        <taxon>Callithrix</taxon>
    </lineage>
</organism>
<dbReference type="Pfam" id="PF07686">
    <property type="entry name" value="V-set"/>
    <property type="match status" value="1"/>
</dbReference>
<dbReference type="SUPFAM" id="SSF48726">
    <property type="entry name" value="Immunoglobulin"/>
    <property type="match status" value="1"/>
</dbReference>
<evidence type="ECO:0000313" key="9">
    <source>
        <dbReference type="Ensembl" id="ENSCJAP00000093554.1"/>
    </source>
</evidence>
<evidence type="ECO:0000256" key="6">
    <source>
        <dbReference type="SAM" id="Phobius"/>
    </source>
</evidence>
<keyword evidence="4" id="KW-0391">Immunity</keyword>
<dbReference type="Ensembl" id="ENSCJAT00000135931.1">
    <property type="protein sequence ID" value="ENSCJAP00000093554.1"/>
    <property type="gene ID" value="ENSCJAG00000060470.2"/>
</dbReference>
<dbReference type="InterPro" id="IPR050413">
    <property type="entry name" value="TCR_beta_variable"/>
</dbReference>
<dbReference type="PANTHER" id="PTHR23268:SF40">
    <property type="entry name" value="T CELL RECEPTOR BETA VARIABLE 4-1"/>
    <property type="match status" value="1"/>
</dbReference>
<dbReference type="Proteomes" id="UP000008225">
    <property type="component" value="Chromosome 8"/>
</dbReference>
<evidence type="ECO:0000256" key="1">
    <source>
        <dbReference type="ARBA" id="ARBA00004236"/>
    </source>
</evidence>
<name>A0A8I3WSB2_CALJA</name>
<dbReference type="InterPro" id="IPR013783">
    <property type="entry name" value="Ig-like_fold"/>
</dbReference>
<dbReference type="GO" id="GO:0002376">
    <property type="term" value="P:immune system process"/>
    <property type="evidence" value="ECO:0007669"/>
    <property type="project" value="UniProtKB-KW"/>
</dbReference>
<evidence type="ECO:0000256" key="5">
    <source>
        <dbReference type="ARBA" id="ARBA00023136"/>
    </source>
</evidence>
<keyword evidence="6" id="KW-0812">Transmembrane</keyword>
<sequence length="186" mass="21416">MGRRLLCCVALCLLRAVPMDTGVTQTPKHLVMGMIDEKSLQCEQHLGHNVMYWYKQKAKKPPELMFIYNYEEISVNESVPSHFSPECPDSSHLYLHLHALQPEDSALYLCASSQDTALQSHRFPVQKPLGPGRKLWGAQRAWVNTSCKSPNRSFRTPWHLLIHLCGNFIHYAYIQSVGFLFFFFFA</sequence>
<feature type="domain" description="Immunoglobulin V-set" evidence="8">
    <location>
        <begin position="37"/>
        <end position="112"/>
    </location>
</feature>
<evidence type="ECO:0000259" key="8">
    <source>
        <dbReference type="SMART" id="SM00406"/>
    </source>
</evidence>
<dbReference type="GeneTree" id="ENSGT00940000162509"/>
<evidence type="ECO:0000256" key="3">
    <source>
        <dbReference type="ARBA" id="ARBA00022729"/>
    </source>
</evidence>
<evidence type="ECO:0000256" key="4">
    <source>
        <dbReference type="ARBA" id="ARBA00022859"/>
    </source>
</evidence>
<evidence type="ECO:0000256" key="2">
    <source>
        <dbReference type="ARBA" id="ARBA00022475"/>
    </source>
</evidence>
<reference evidence="9 10" key="1">
    <citation type="submission" date="2009-03" db="EMBL/GenBank/DDBJ databases">
        <authorList>
            <person name="Warren W."/>
            <person name="Ye L."/>
            <person name="Minx P."/>
            <person name="Worley K."/>
            <person name="Gibbs R."/>
            <person name="Wilson R.K."/>
        </authorList>
    </citation>
    <scope>NUCLEOTIDE SEQUENCE [LARGE SCALE GENOMIC DNA]</scope>
</reference>
<protein>
    <recommendedName>
        <fullName evidence="8">Immunoglobulin V-set domain-containing protein</fullName>
    </recommendedName>
</protein>
<accession>A0A8I3WSB2</accession>
<dbReference type="GO" id="GO:0007166">
    <property type="term" value="P:cell surface receptor signaling pathway"/>
    <property type="evidence" value="ECO:0007669"/>
    <property type="project" value="TreeGrafter"/>
</dbReference>
<evidence type="ECO:0000256" key="7">
    <source>
        <dbReference type="SAM" id="SignalP"/>
    </source>
</evidence>
<evidence type="ECO:0000313" key="10">
    <source>
        <dbReference type="Proteomes" id="UP000008225"/>
    </source>
</evidence>
<dbReference type="AlphaFoldDB" id="A0A8I3WSB2"/>
<reference evidence="9" key="3">
    <citation type="submission" date="2025-09" db="UniProtKB">
        <authorList>
            <consortium name="Ensembl"/>
        </authorList>
    </citation>
    <scope>IDENTIFICATION</scope>
</reference>
<keyword evidence="2" id="KW-1003">Cell membrane</keyword>
<comment type="subcellular location">
    <subcellularLocation>
        <location evidence="1">Cell membrane</location>
    </subcellularLocation>
</comment>
<feature type="chain" id="PRO_5035242814" description="Immunoglobulin V-set domain-containing protein" evidence="7">
    <location>
        <begin position="22"/>
        <end position="186"/>
    </location>
</feature>
<feature type="signal peptide" evidence="7">
    <location>
        <begin position="1"/>
        <end position="21"/>
    </location>
</feature>
<dbReference type="GO" id="GO:0005886">
    <property type="term" value="C:plasma membrane"/>
    <property type="evidence" value="ECO:0007669"/>
    <property type="project" value="UniProtKB-SubCell"/>
</dbReference>